<keyword evidence="3" id="KW-0175">Coiled coil</keyword>
<dbReference type="EMBL" id="JADCNM010000001">
    <property type="protein sequence ID" value="KAG0503295.1"/>
    <property type="molecule type" value="Genomic_DNA"/>
</dbReference>
<dbReference type="Proteomes" id="UP000639772">
    <property type="component" value="Chromosome 1"/>
</dbReference>
<evidence type="ECO:0000313" key="5">
    <source>
        <dbReference type="EMBL" id="KAG0503295.1"/>
    </source>
</evidence>
<dbReference type="OrthoDB" id="21449at2759"/>
<dbReference type="PANTHER" id="PTHR45926">
    <property type="entry name" value="OSJNBA0053K19.4 PROTEIN"/>
    <property type="match status" value="1"/>
</dbReference>
<dbReference type="InterPro" id="IPR038336">
    <property type="entry name" value="NET_sf"/>
</dbReference>
<proteinExistence type="predicted"/>
<feature type="coiled-coil region" evidence="3">
    <location>
        <begin position="194"/>
        <end position="221"/>
    </location>
</feature>
<comment type="caution">
    <text evidence="5">The sequence shown here is derived from an EMBL/GenBank/DDBJ whole genome shotgun (WGS) entry which is preliminary data.</text>
</comment>
<gene>
    <name evidence="5" type="ORF">HPP92_003367</name>
</gene>
<reference evidence="5 6" key="1">
    <citation type="journal article" date="2020" name="Nat. Food">
        <title>A phased Vanilla planifolia genome enables genetic improvement of flavour and production.</title>
        <authorList>
            <person name="Hasing T."/>
            <person name="Tang H."/>
            <person name="Brym M."/>
            <person name="Khazi F."/>
            <person name="Huang T."/>
            <person name="Chambers A.H."/>
        </authorList>
    </citation>
    <scope>NUCLEOTIDE SEQUENCE [LARGE SCALE GENOMIC DNA]</scope>
    <source>
        <tissue evidence="5">Leaf</tissue>
    </source>
</reference>
<protein>
    <recommendedName>
        <fullName evidence="4">NET domain-containing protein</fullName>
    </recommendedName>
</protein>
<name>A0A835SA85_VANPL</name>
<evidence type="ECO:0000259" key="4">
    <source>
        <dbReference type="PROSITE" id="PS51525"/>
    </source>
</evidence>
<dbReference type="AlphaFoldDB" id="A0A835SA85"/>
<keyword evidence="2" id="KW-0804">Transcription</keyword>
<evidence type="ECO:0000313" key="6">
    <source>
        <dbReference type="Proteomes" id="UP000639772"/>
    </source>
</evidence>
<organism evidence="5 6">
    <name type="scientific">Vanilla planifolia</name>
    <name type="common">Vanilla</name>
    <dbReference type="NCBI Taxonomy" id="51239"/>
    <lineage>
        <taxon>Eukaryota</taxon>
        <taxon>Viridiplantae</taxon>
        <taxon>Streptophyta</taxon>
        <taxon>Embryophyta</taxon>
        <taxon>Tracheophyta</taxon>
        <taxon>Spermatophyta</taxon>
        <taxon>Magnoliopsida</taxon>
        <taxon>Liliopsida</taxon>
        <taxon>Asparagales</taxon>
        <taxon>Orchidaceae</taxon>
        <taxon>Vanilloideae</taxon>
        <taxon>Vanilleae</taxon>
        <taxon>Vanilla</taxon>
    </lineage>
</organism>
<evidence type="ECO:0000256" key="3">
    <source>
        <dbReference type="SAM" id="Coils"/>
    </source>
</evidence>
<sequence length="308" mass="34880">MLHRSQSLTPFSSTSVSYCLSLLPRLSPVAQNGTIFCDISSEWFTIFATGYSFSASPGQAMKNEDGPDFIGYFKHLATELLLDSDMVQLPYPEFKKERLKAILGETVNCLTLETDKIKDQIIARLHFELDRRIEDHLPCRLNRVDDEDIVESTRKRKISSIAPKDNGIADADIHPIKPVHNDNGAYQWTVNVDSQVVEVNSAELEAKLDKMEQDLEELLNIVVSKCRSMTSAEKEVLGRQIKGLPGKALDRVLEIIMHHKLPKSIPSEVVVNLEALDDITLWRLHYYVQTVLKENKLSNRPPTPFPLI</sequence>
<evidence type="ECO:0000256" key="1">
    <source>
        <dbReference type="ARBA" id="ARBA00023015"/>
    </source>
</evidence>
<evidence type="ECO:0000256" key="2">
    <source>
        <dbReference type="ARBA" id="ARBA00023163"/>
    </source>
</evidence>
<accession>A0A835SA85</accession>
<dbReference type="Gene3D" id="1.20.1270.220">
    <property type="match status" value="1"/>
</dbReference>
<feature type="domain" description="NET" evidence="4">
    <location>
        <begin position="219"/>
        <end position="299"/>
    </location>
</feature>
<dbReference type="InterPro" id="IPR027353">
    <property type="entry name" value="NET_dom"/>
</dbReference>
<keyword evidence="1" id="KW-0805">Transcription regulation</keyword>
<dbReference type="Pfam" id="PF17035">
    <property type="entry name" value="BET"/>
    <property type="match status" value="1"/>
</dbReference>
<dbReference type="PROSITE" id="PS51525">
    <property type="entry name" value="NET"/>
    <property type="match status" value="1"/>
</dbReference>